<gene>
    <name evidence="5" type="ORF">CRHIZ90672A_00002331</name>
</gene>
<dbReference type="InterPro" id="IPR002110">
    <property type="entry name" value="Ankyrin_rpt"/>
</dbReference>
<dbReference type="EMBL" id="CABFNQ020000744">
    <property type="protein sequence ID" value="CAH0032258.1"/>
    <property type="molecule type" value="Genomic_DNA"/>
</dbReference>
<evidence type="ECO:0000256" key="3">
    <source>
        <dbReference type="PROSITE-ProRule" id="PRU00023"/>
    </source>
</evidence>
<feature type="region of interest" description="Disordered" evidence="4">
    <location>
        <begin position="481"/>
        <end position="505"/>
    </location>
</feature>
<dbReference type="Pfam" id="PF12796">
    <property type="entry name" value="Ank_2"/>
    <property type="match status" value="1"/>
</dbReference>
<feature type="repeat" description="ANK" evidence="3">
    <location>
        <begin position="608"/>
        <end position="648"/>
    </location>
</feature>
<evidence type="ECO:0000256" key="4">
    <source>
        <dbReference type="SAM" id="MobiDB-lite"/>
    </source>
</evidence>
<keyword evidence="1" id="KW-0677">Repeat</keyword>
<dbReference type="PROSITE" id="PS50088">
    <property type="entry name" value="ANK_REPEAT"/>
    <property type="match status" value="2"/>
</dbReference>
<sequence>MNQASLSRLEIPKSSCSPPSGSHLVSGRPALWTLSSQRKMCRLYLYTTLKINEILAVVYHTQNVENSPGKDSAQKKLKELLDKEYRWLKPADEDDMSRRYTQLVQSPTRSNPQISSIMTRPSSRSDPPPYSSNSSPAPVKPEREVHSATLENMPEYSWSHTSTPNLALGSPSANLSVPGAGEQYAGSSRRRSSASPGTNLHPAMYLERQGSMMSTSTNQTTGSFNRLLPDYSESYVDSVRKLVKRYTAPLGSSMLERMVPQSTVWYNDVDAPSCQPGRPFPLPGDFLTLDVQLQQQGHCFPQSEEHSYRWCLCHVAAEISEQSWVMPQGPTPFAHQLLTVGLPPTQVGYRDAYGNTALHFLAARGFLDPLLNTLNAQPTSAVANAKNSAGQTFVHVLPPSLLGNLDTTCRLLDFLLNKVFPDGQRFNVGARDDYGRTIFHLLLSMDLSRNALQFLLQRYGGVFHAPRDAFNLMLVGQEPIPYDPSHDATSHRSSPESSDSEKEISLGAEPYYKEARLLELARKALDEPRKEDSEGRNGLHCLAMASLSKASAVNKAEQSNRNSPPRLRRRVQTVHGIIDSSIDRLNLRHRLVDELLSSGVDPNHYDSNGNTPLMAFTAELPEDDDYKTGPMILDLLLKKGADVNARNRGGETALHIAVRCGRKLAARALIEHGANVHARDAAGRSVLMVADVKMKSAREDDAKEYAHLEACRAYLSGKAGAVQEPTVLQEWGSRSM</sequence>
<evidence type="ECO:0000313" key="6">
    <source>
        <dbReference type="Proteomes" id="UP000696573"/>
    </source>
</evidence>
<dbReference type="AlphaFoldDB" id="A0A9N9VV23"/>
<organism evidence="5 6">
    <name type="scientific">Clonostachys rhizophaga</name>
    <dbReference type="NCBI Taxonomy" id="160324"/>
    <lineage>
        <taxon>Eukaryota</taxon>
        <taxon>Fungi</taxon>
        <taxon>Dikarya</taxon>
        <taxon>Ascomycota</taxon>
        <taxon>Pezizomycotina</taxon>
        <taxon>Sordariomycetes</taxon>
        <taxon>Hypocreomycetidae</taxon>
        <taxon>Hypocreales</taxon>
        <taxon>Bionectriaceae</taxon>
        <taxon>Clonostachys</taxon>
    </lineage>
</organism>
<reference evidence="5" key="1">
    <citation type="submission" date="2021-10" db="EMBL/GenBank/DDBJ databases">
        <authorList>
            <person name="Piombo E."/>
        </authorList>
    </citation>
    <scope>NUCLEOTIDE SEQUENCE</scope>
</reference>
<accession>A0A9N9VV23</accession>
<feature type="compositionally biased region" description="Low complexity" evidence="4">
    <location>
        <begin position="121"/>
        <end position="137"/>
    </location>
</feature>
<feature type="compositionally biased region" description="Polar residues" evidence="4">
    <location>
        <begin position="103"/>
        <end position="120"/>
    </location>
</feature>
<dbReference type="PROSITE" id="PS50297">
    <property type="entry name" value="ANK_REP_REGION"/>
    <property type="match status" value="1"/>
</dbReference>
<dbReference type="Gene3D" id="1.25.40.20">
    <property type="entry name" value="Ankyrin repeat-containing domain"/>
    <property type="match status" value="2"/>
</dbReference>
<name>A0A9N9VV23_9HYPO</name>
<evidence type="ECO:0000256" key="1">
    <source>
        <dbReference type="ARBA" id="ARBA00022737"/>
    </source>
</evidence>
<feature type="region of interest" description="Disordered" evidence="4">
    <location>
        <begin position="1"/>
        <end position="24"/>
    </location>
</feature>
<dbReference type="PRINTS" id="PR01415">
    <property type="entry name" value="ANKYRIN"/>
</dbReference>
<proteinExistence type="predicted"/>
<dbReference type="OrthoDB" id="194358at2759"/>
<comment type="caution">
    <text evidence="5">The sequence shown here is derived from an EMBL/GenBank/DDBJ whole genome shotgun (WGS) entry which is preliminary data.</text>
</comment>
<dbReference type="SMART" id="SM00248">
    <property type="entry name" value="ANK"/>
    <property type="match status" value="4"/>
</dbReference>
<keyword evidence="6" id="KW-1185">Reference proteome</keyword>
<evidence type="ECO:0000313" key="5">
    <source>
        <dbReference type="EMBL" id="CAH0032258.1"/>
    </source>
</evidence>
<dbReference type="PANTHER" id="PTHR24126">
    <property type="entry name" value="ANKYRIN REPEAT, PH AND SEC7 DOMAIN CONTAINING PROTEIN SECG-RELATED"/>
    <property type="match status" value="1"/>
</dbReference>
<dbReference type="SUPFAM" id="SSF48403">
    <property type="entry name" value="Ankyrin repeat"/>
    <property type="match status" value="1"/>
</dbReference>
<evidence type="ECO:0000256" key="2">
    <source>
        <dbReference type="ARBA" id="ARBA00023043"/>
    </source>
</evidence>
<dbReference type="Proteomes" id="UP000696573">
    <property type="component" value="Unassembled WGS sequence"/>
</dbReference>
<feature type="region of interest" description="Disordered" evidence="4">
    <location>
        <begin position="103"/>
        <end position="201"/>
    </location>
</feature>
<dbReference type="InterPro" id="IPR036770">
    <property type="entry name" value="Ankyrin_rpt-contain_sf"/>
</dbReference>
<evidence type="ECO:0008006" key="7">
    <source>
        <dbReference type="Google" id="ProtNLM"/>
    </source>
</evidence>
<feature type="compositionally biased region" description="Polar residues" evidence="4">
    <location>
        <begin position="158"/>
        <end position="175"/>
    </location>
</feature>
<keyword evidence="2 3" id="KW-0040">ANK repeat</keyword>
<dbReference type="PANTHER" id="PTHR24126:SF14">
    <property type="entry name" value="ANK_REP_REGION DOMAIN-CONTAINING PROTEIN"/>
    <property type="match status" value="1"/>
</dbReference>
<protein>
    <recommendedName>
        <fullName evidence="7">Ankyrin repeat protein</fullName>
    </recommendedName>
</protein>
<feature type="repeat" description="ANK" evidence="3">
    <location>
        <begin position="649"/>
        <end position="681"/>
    </location>
</feature>
<feature type="compositionally biased region" description="Basic and acidic residues" evidence="4">
    <location>
        <begin position="484"/>
        <end position="504"/>
    </location>
</feature>